<dbReference type="Gramene" id="C.cajan_22105.t">
    <property type="protein sequence ID" value="C.cajan_22105.t.cds1"/>
    <property type="gene ID" value="C.cajan_22105"/>
</dbReference>
<dbReference type="EMBL" id="CM003611">
    <property type="protein sequence ID" value="KYP60357.1"/>
    <property type="molecule type" value="Genomic_DNA"/>
</dbReference>
<dbReference type="Pfam" id="PF00077">
    <property type="entry name" value="RVP"/>
    <property type="match status" value="1"/>
</dbReference>
<proteinExistence type="predicted"/>
<accession>A0A151SZX8</accession>
<dbReference type="Proteomes" id="UP000075243">
    <property type="component" value="Chromosome 9"/>
</dbReference>
<evidence type="ECO:0000256" key="1">
    <source>
        <dbReference type="ARBA" id="ARBA00022801"/>
    </source>
</evidence>
<name>A0A151SZX8_CAJCA</name>
<evidence type="ECO:0000259" key="2">
    <source>
        <dbReference type="Pfam" id="PF00077"/>
    </source>
</evidence>
<gene>
    <name evidence="3" type="ORF">KK1_022759</name>
</gene>
<dbReference type="InterPro" id="IPR021109">
    <property type="entry name" value="Peptidase_aspartic_dom_sf"/>
</dbReference>
<reference evidence="3 4" key="1">
    <citation type="journal article" date="2012" name="Nat. Biotechnol.">
        <title>Draft genome sequence of pigeonpea (Cajanus cajan), an orphan legume crop of resource-poor farmers.</title>
        <authorList>
            <person name="Varshney R.K."/>
            <person name="Chen W."/>
            <person name="Li Y."/>
            <person name="Bharti A.K."/>
            <person name="Saxena R.K."/>
            <person name="Schlueter J.A."/>
            <person name="Donoghue M.T."/>
            <person name="Azam S."/>
            <person name="Fan G."/>
            <person name="Whaley A.M."/>
            <person name="Farmer A.D."/>
            <person name="Sheridan J."/>
            <person name="Iwata A."/>
            <person name="Tuteja R."/>
            <person name="Penmetsa R.V."/>
            <person name="Wu W."/>
            <person name="Upadhyaya H.D."/>
            <person name="Yang S.P."/>
            <person name="Shah T."/>
            <person name="Saxena K.B."/>
            <person name="Michael T."/>
            <person name="McCombie W.R."/>
            <person name="Yang B."/>
            <person name="Zhang G."/>
            <person name="Yang H."/>
            <person name="Wang J."/>
            <person name="Spillane C."/>
            <person name="Cook D.R."/>
            <person name="May G.D."/>
            <person name="Xu X."/>
            <person name="Jackson S.A."/>
        </authorList>
    </citation>
    <scope>NUCLEOTIDE SEQUENCE [LARGE SCALE GENOMIC DNA]</scope>
    <source>
        <strain evidence="4">cv. Asha</strain>
    </source>
</reference>
<protein>
    <recommendedName>
        <fullName evidence="2">Retropepsins domain-containing protein</fullName>
    </recommendedName>
</protein>
<organism evidence="3 4">
    <name type="scientific">Cajanus cajan</name>
    <name type="common">Pigeon pea</name>
    <name type="synonym">Cajanus indicus</name>
    <dbReference type="NCBI Taxonomy" id="3821"/>
    <lineage>
        <taxon>Eukaryota</taxon>
        <taxon>Viridiplantae</taxon>
        <taxon>Streptophyta</taxon>
        <taxon>Embryophyta</taxon>
        <taxon>Tracheophyta</taxon>
        <taxon>Spermatophyta</taxon>
        <taxon>Magnoliopsida</taxon>
        <taxon>eudicotyledons</taxon>
        <taxon>Gunneridae</taxon>
        <taxon>Pentapetalae</taxon>
        <taxon>rosids</taxon>
        <taxon>fabids</taxon>
        <taxon>Fabales</taxon>
        <taxon>Fabaceae</taxon>
        <taxon>Papilionoideae</taxon>
        <taxon>50 kb inversion clade</taxon>
        <taxon>NPAAA clade</taxon>
        <taxon>indigoferoid/millettioid clade</taxon>
        <taxon>Phaseoleae</taxon>
        <taxon>Cajanus</taxon>
    </lineage>
</organism>
<keyword evidence="1" id="KW-0378">Hydrolase</keyword>
<keyword evidence="4" id="KW-1185">Reference proteome</keyword>
<dbReference type="CDD" id="cd00303">
    <property type="entry name" value="retropepsin_like"/>
    <property type="match status" value="1"/>
</dbReference>
<feature type="non-terminal residue" evidence="3">
    <location>
        <position position="1"/>
    </location>
</feature>
<sequence>SKIGTQKFFINIKIIVEDFVLETIALFDTGADSNCILEGLIPTKYFEKTSKKLSTANGSKLQIRYKLSKATIENQGQQIETSFLLVKDLRNEVILGTPFITALFPLEITDEGITSRKGDKSIIFRFIKKPISKTINLIEQKSNQINYLKEEISFKTIEKQLEQSHTQNKINDLLLIIQNSICSLFDYLFFI</sequence>
<dbReference type="Gene3D" id="2.40.70.10">
    <property type="entry name" value="Acid Proteases"/>
    <property type="match status" value="1"/>
</dbReference>
<evidence type="ECO:0000313" key="4">
    <source>
        <dbReference type="Proteomes" id="UP000075243"/>
    </source>
</evidence>
<dbReference type="SUPFAM" id="SSF50630">
    <property type="entry name" value="Acid proteases"/>
    <property type="match status" value="1"/>
</dbReference>
<dbReference type="InterPro" id="IPR018061">
    <property type="entry name" value="Retropepsins"/>
</dbReference>
<evidence type="ECO:0000313" key="3">
    <source>
        <dbReference type="EMBL" id="KYP60357.1"/>
    </source>
</evidence>
<dbReference type="GO" id="GO:0016787">
    <property type="term" value="F:hydrolase activity"/>
    <property type="evidence" value="ECO:0007669"/>
    <property type="project" value="UniProtKB-KW"/>
</dbReference>
<dbReference type="AlphaFoldDB" id="A0A151SZX8"/>
<dbReference type="OMA" id="YTCNTIS"/>
<feature type="domain" description="Retropepsins" evidence="2">
    <location>
        <begin position="10"/>
        <end position="102"/>
    </location>
</feature>